<name>A0AB34JTC8_PRYPA</name>
<reference evidence="2 3" key="1">
    <citation type="journal article" date="2024" name="Science">
        <title>Giant polyketide synthase enzymes in the biosynthesis of giant marine polyether toxins.</title>
        <authorList>
            <person name="Fallon T.R."/>
            <person name="Shende V.V."/>
            <person name="Wierzbicki I.H."/>
            <person name="Pendleton A.L."/>
            <person name="Watervoot N.F."/>
            <person name="Auber R.P."/>
            <person name="Gonzalez D.J."/>
            <person name="Wisecaver J.H."/>
            <person name="Moore B.S."/>
        </authorList>
    </citation>
    <scope>NUCLEOTIDE SEQUENCE [LARGE SCALE GENOMIC DNA]</scope>
    <source>
        <strain evidence="2 3">12B1</strain>
    </source>
</reference>
<dbReference type="GO" id="GO:0003677">
    <property type="term" value="F:DNA binding"/>
    <property type="evidence" value="ECO:0007669"/>
    <property type="project" value="UniProtKB-KW"/>
</dbReference>
<sequence length="308" mass="34090">MVAAYIGWLAERGTIAASSLQPYLSAINAMHADLGMPKPALGHLIQRARAGMRRGQALVQTRDVRIPLPPEVMLRLLTDTARRASNASAEWLRGRYALLLAYLFMGRQDSCVSLLRLDHGITDEFLWLRLTEKMKRGWAFRRVVRVPRRSAPACGHASVVDTVAAIGELFVAARDTLARAVRASGTHFFQLPGERPPRSSDMSSWLASALREIGTLAPPGFAYLGHSLRSGASSAAEAIRVSRYKGNWLGGWSQTGRTRELHYIDPSFQPTPASYAFFGWLLEGRYQALPPEWQPRRGAVDDDEPGEP</sequence>
<evidence type="ECO:0000313" key="2">
    <source>
        <dbReference type="EMBL" id="KAL1523891.1"/>
    </source>
</evidence>
<evidence type="ECO:0000313" key="3">
    <source>
        <dbReference type="Proteomes" id="UP001515480"/>
    </source>
</evidence>
<dbReference type="InterPro" id="IPR010998">
    <property type="entry name" value="Integrase_recombinase_N"/>
</dbReference>
<protein>
    <recommendedName>
        <fullName evidence="4">Tyr recombinase domain-containing protein</fullName>
    </recommendedName>
</protein>
<dbReference type="AlphaFoldDB" id="A0AB34JTC8"/>
<organism evidence="2 3">
    <name type="scientific">Prymnesium parvum</name>
    <name type="common">Toxic golden alga</name>
    <dbReference type="NCBI Taxonomy" id="97485"/>
    <lineage>
        <taxon>Eukaryota</taxon>
        <taxon>Haptista</taxon>
        <taxon>Haptophyta</taxon>
        <taxon>Prymnesiophyceae</taxon>
        <taxon>Prymnesiales</taxon>
        <taxon>Prymnesiaceae</taxon>
        <taxon>Prymnesium</taxon>
    </lineage>
</organism>
<dbReference type="Gene3D" id="1.10.150.130">
    <property type="match status" value="1"/>
</dbReference>
<keyword evidence="3" id="KW-1185">Reference proteome</keyword>
<keyword evidence="1" id="KW-0238">DNA-binding</keyword>
<dbReference type="Proteomes" id="UP001515480">
    <property type="component" value="Unassembled WGS sequence"/>
</dbReference>
<dbReference type="EMBL" id="JBGBPQ010000005">
    <property type="protein sequence ID" value="KAL1523891.1"/>
    <property type="molecule type" value="Genomic_DNA"/>
</dbReference>
<accession>A0AB34JTC8</accession>
<proteinExistence type="predicted"/>
<comment type="caution">
    <text evidence="2">The sequence shown here is derived from an EMBL/GenBank/DDBJ whole genome shotgun (WGS) entry which is preliminary data.</text>
</comment>
<evidence type="ECO:0008006" key="4">
    <source>
        <dbReference type="Google" id="ProtNLM"/>
    </source>
</evidence>
<evidence type="ECO:0000256" key="1">
    <source>
        <dbReference type="ARBA" id="ARBA00023125"/>
    </source>
</evidence>
<dbReference type="SUPFAM" id="SSF47823">
    <property type="entry name" value="lambda integrase-like, N-terminal domain"/>
    <property type="match status" value="1"/>
</dbReference>
<gene>
    <name evidence="2" type="ORF">AB1Y20_018810</name>
</gene>